<reference evidence="2 3" key="1">
    <citation type="submission" date="2023-09" db="EMBL/GenBank/DDBJ databases">
        <authorList>
            <person name="Qi X."/>
        </authorList>
    </citation>
    <scope>NUCLEOTIDE SEQUENCE [LARGE SCALE GENOMIC DNA]</scope>
    <source>
        <strain evidence="2 3">S1-1</strain>
    </source>
</reference>
<dbReference type="RefSeq" id="WP_348394907.1">
    <property type="nucleotide sequence ID" value="NZ_CP136600.1"/>
</dbReference>
<protein>
    <recommendedName>
        <fullName evidence="4">DUF1579 domain-containing protein</fullName>
    </recommendedName>
</protein>
<proteinExistence type="predicted"/>
<evidence type="ECO:0000313" key="3">
    <source>
        <dbReference type="Proteomes" id="UP001301442"/>
    </source>
</evidence>
<gene>
    <name evidence="2" type="ORF">RI844_12000</name>
</gene>
<organism evidence="2 3">
    <name type="scientific">Thalassotalea fonticola</name>
    <dbReference type="NCBI Taxonomy" id="3065649"/>
    <lineage>
        <taxon>Bacteria</taxon>
        <taxon>Pseudomonadati</taxon>
        <taxon>Pseudomonadota</taxon>
        <taxon>Gammaproteobacteria</taxon>
        <taxon>Alteromonadales</taxon>
        <taxon>Colwelliaceae</taxon>
        <taxon>Thalassotalea</taxon>
    </lineage>
</organism>
<evidence type="ECO:0000313" key="2">
    <source>
        <dbReference type="EMBL" id="WOH36093.1"/>
    </source>
</evidence>
<dbReference type="Proteomes" id="UP001301442">
    <property type="component" value="Chromosome"/>
</dbReference>
<keyword evidence="3" id="KW-1185">Reference proteome</keyword>
<evidence type="ECO:0000256" key="1">
    <source>
        <dbReference type="SAM" id="SignalP"/>
    </source>
</evidence>
<keyword evidence="1" id="KW-0732">Signal</keyword>
<sequence>MKSLIISVFSLLLFTFNLQAKESCASSEYQQFDFWLGQWQVTNPENNQVSESKITKILGGCVILEEYKTPSGYEGKSLNIYDKQQQRWHQSWTDNSGLLLQLNGEFIDNAMVLTGVIVDSKGTKLLQKITWSKLENNKVRQHWQQSNNAGVSWKTLFDGTYTAKK</sequence>
<dbReference type="EMBL" id="CP136600">
    <property type="protein sequence ID" value="WOH36093.1"/>
    <property type="molecule type" value="Genomic_DNA"/>
</dbReference>
<feature type="signal peptide" evidence="1">
    <location>
        <begin position="1"/>
        <end position="20"/>
    </location>
</feature>
<feature type="chain" id="PRO_5046920644" description="DUF1579 domain-containing protein" evidence="1">
    <location>
        <begin position="21"/>
        <end position="165"/>
    </location>
</feature>
<evidence type="ECO:0008006" key="4">
    <source>
        <dbReference type="Google" id="ProtNLM"/>
    </source>
</evidence>
<name>A0ABZ0GK09_9GAMM</name>
<accession>A0ABZ0GK09</accession>